<reference evidence="2 3" key="1">
    <citation type="journal article" name="Sci. Rep.">
        <title>Telomere-to-telomere assembled and centromere annotated genomes of the two main subspecies of the button mushroom Agaricus bisporus reveal especially polymorphic chromosome ends.</title>
        <authorList>
            <person name="Sonnenberg A.S.M."/>
            <person name="Sedaghat-Telgerd N."/>
            <person name="Lavrijssen B."/>
            <person name="Ohm R.A."/>
            <person name="Hendrickx P.M."/>
            <person name="Scholtmeijer K."/>
            <person name="Baars J.J.P."/>
            <person name="van Peer A."/>
        </authorList>
    </citation>
    <scope>NUCLEOTIDE SEQUENCE [LARGE SCALE GENOMIC DNA]</scope>
    <source>
        <strain evidence="2 3">H119_p4</strain>
    </source>
</reference>
<accession>A0A8H7EVW3</accession>
<evidence type="ECO:0000256" key="1">
    <source>
        <dbReference type="SAM" id="MobiDB-lite"/>
    </source>
</evidence>
<feature type="compositionally biased region" description="Basic and acidic residues" evidence="1">
    <location>
        <begin position="93"/>
        <end position="113"/>
    </location>
</feature>
<gene>
    <name evidence="2" type="ORF">Agabi119p4_11112</name>
</gene>
<name>A0A8H7EVW3_AGABI</name>
<dbReference type="Proteomes" id="UP000629468">
    <property type="component" value="Unassembled WGS sequence"/>
</dbReference>
<comment type="caution">
    <text evidence="2">The sequence shown here is derived from an EMBL/GenBank/DDBJ whole genome shotgun (WGS) entry which is preliminary data.</text>
</comment>
<sequence>MQRLKWKTPFEFYHGAKPDMTKIRTFGCGAYVYLPDEIRPNKLSPLSELMIFLGSAGGKNFKFMRHLSGNVKFVSPTAMFDEGYFPKCPKSIPNDKIHREKVEAPRPPSPREENNDEDFPPIPLGYPEGPTRAPAPQQGARPCSPSPGNRPPPPGAQRRTLI</sequence>
<feature type="compositionally biased region" description="Pro residues" evidence="1">
    <location>
        <begin position="144"/>
        <end position="155"/>
    </location>
</feature>
<organism evidence="2 3">
    <name type="scientific">Agaricus bisporus var. burnettii</name>
    <dbReference type="NCBI Taxonomy" id="192524"/>
    <lineage>
        <taxon>Eukaryota</taxon>
        <taxon>Fungi</taxon>
        <taxon>Dikarya</taxon>
        <taxon>Basidiomycota</taxon>
        <taxon>Agaricomycotina</taxon>
        <taxon>Agaricomycetes</taxon>
        <taxon>Agaricomycetidae</taxon>
        <taxon>Agaricales</taxon>
        <taxon>Agaricineae</taxon>
        <taxon>Agaricaceae</taxon>
        <taxon>Agaricus</taxon>
    </lineage>
</organism>
<feature type="region of interest" description="Disordered" evidence="1">
    <location>
        <begin position="90"/>
        <end position="162"/>
    </location>
</feature>
<proteinExistence type="predicted"/>
<evidence type="ECO:0000313" key="3">
    <source>
        <dbReference type="Proteomes" id="UP000629468"/>
    </source>
</evidence>
<dbReference type="EMBL" id="JABXXO010000015">
    <property type="protein sequence ID" value="KAF7760436.1"/>
    <property type="molecule type" value="Genomic_DNA"/>
</dbReference>
<evidence type="ECO:0000313" key="2">
    <source>
        <dbReference type="EMBL" id="KAF7760436.1"/>
    </source>
</evidence>
<protein>
    <submittedName>
        <fullName evidence="2">Uncharacterized protein</fullName>
    </submittedName>
</protein>
<dbReference type="AlphaFoldDB" id="A0A8H7EVW3"/>